<comment type="caution">
    <text evidence="2">The sequence shown here is derived from an EMBL/GenBank/DDBJ whole genome shotgun (WGS) entry which is preliminary data.</text>
</comment>
<dbReference type="InterPro" id="IPR016024">
    <property type="entry name" value="ARM-type_fold"/>
</dbReference>
<organism evidence="2 3">
    <name type="scientific">Archangium gephyra</name>
    <dbReference type="NCBI Taxonomy" id="48"/>
    <lineage>
        <taxon>Bacteria</taxon>
        <taxon>Pseudomonadati</taxon>
        <taxon>Myxococcota</taxon>
        <taxon>Myxococcia</taxon>
        <taxon>Myxococcales</taxon>
        <taxon>Cystobacterineae</taxon>
        <taxon>Archangiaceae</taxon>
        <taxon>Archangium</taxon>
    </lineage>
</organism>
<evidence type="ECO:0008006" key="4">
    <source>
        <dbReference type="Google" id="ProtNLM"/>
    </source>
</evidence>
<evidence type="ECO:0000256" key="1">
    <source>
        <dbReference type="SAM" id="MobiDB-lite"/>
    </source>
</evidence>
<keyword evidence="3" id="KW-1185">Reference proteome</keyword>
<proteinExistence type="predicted"/>
<evidence type="ECO:0000313" key="3">
    <source>
        <dbReference type="Proteomes" id="UP000256345"/>
    </source>
</evidence>
<reference evidence="2 3" key="1">
    <citation type="submission" date="2018-08" db="EMBL/GenBank/DDBJ databases">
        <title>Genomic Encyclopedia of Archaeal and Bacterial Type Strains, Phase II (KMG-II): from individual species to whole genera.</title>
        <authorList>
            <person name="Goeker M."/>
        </authorList>
    </citation>
    <scope>NUCLEOTIDE SEQUENCE [LARGE SCALE GENOMIC DNA]</scope>
    <source>
        <strain evidence="2 3">DSM 2261</strain>
    </source>
</reference>
<dbReference type="SUPFAM" id="SSF48371">
    <property type="entry name" value="ARM repeat"/>
    <property type="match status" value="1"/>
</dbReference>
<accession>A0ABX9K5M0</accession>
<feature type="region of interest" description="Disordered" evidence="1">
    <location>
        <begin position="31"/>
        <end position="72"/>
    </location>
</feature>
<sequence>MDRTSTKVGVLLGAVLLIIFGAALLSGRSASSREEASRSGEATAEASGTRAGSRPSGSAPTGSEEPRPPAKELLPMPLCWKGLGELDKNLSFDNFRQALEAAVAGPDRYLAGYLQERLTELIGGDVNRALQVVAWAEGAQAPYLGVFIEALKASDAVHSPKVVDALLKIGEDKGALLINRGAVLDALDTQKRLGPAQLQRVKALALDESLDSTSWLATRTIGRVMKEDFERTGTFAPYWKELMDLSEKSDDMAVRLLALEMPSYSNPVLDGESIDRLSKIMTTDRERDVREMAAFRLAVTEEPEKALEAYRNAFPTEQDECVRWALFRFAVRAAGPNALPLLQQFAAQDPRFAADLQNFQRLYAEGTVDFARIWLGVEERHNCLMEEGAPH</sequence>
<protein>
    <recommendedName>
        <fullName evidence="4">HEAT repeat domain-containing protein</fullName>
    </recommendedName>
</protein>
<evidence type="ECO:0000313" key="2">
    <source>
        <dbReference type="EMBL" id="REG33427.1"/>
    </source>
</evidence>
<gene>
    <name evidence="2" type="ORF">ATI61_104718</name>
</gene>
<dbReference type="EMBL" id="QUMU01000004">
    <property type="protein sequence ID" value="REG33427.1"/>
    <property type="molecule type" value="Genomic_DNA"/>
</dbReference>
<feature type="compositionally biased region" description="Low complexity" evidence="1">
    <location>
        <begin position="39"/>
        <end position="48"/>
    </location>
</feature>
<dbReference type="RefSeq" id="WP_053066191.1">
    <property type="nucleotide sequence ID" value="NZ_CP011509.1"/>
</dbReference>
<name>A0ABX9K5M0_9BACT</name>
<dbReference type="Proteomes" id="UP000256345">
    <property type="component" value="Unassembled WGS sequence"/>
</dbReference>